<gene>
    <name evidence="2" type="ORF">SAMN02745824_2717</name>
</gene>
<keyword evidence="3" id="KW-1185">Reference proteome</keyword>
<feature type="chain" id="PRO_5009936126" description="DUF305 domain-containing protein" evidence="1">
    <location>
        <begin position="24"/>
        <end position="41"/>
    </location>
</feature>
<organism evidence="2 3">
    <name type="scientific">Parasphingorhabdus marina DSM 22363</name>
    <dbReference type="NCBI Taxonomy" id="1123272"/>
    <lineage>
        <taxon>Bacteria</taxon>
        <taxon>Pseudomonadati</taxon>
        <taxon>Pseudomonadota</taxon>
        <taxon>Alphaproteobacteria</taxon>
        <taxon>Sphingomonadales</taxon>
        <taxon>Sphingomonadaceae</taxon>
        <taxon>Parasphingorhabdus</taxon>
    </lineage>
</organism>
<dbReference type="RefSeq" id="WP_275425816.1">
    <property type="nucleotide sequence ID" value="NZ_FSQW01000002.1"/>
</dbReference>
<proteinExistence type="predicted"/>
<feature type="signal peptide" evidence="1">
    <location>
        <begin position="1"/>
        <end position="23"/>
    </location>
</feature>
<evidence type="ECO:0008006" key="4">
    <source>
        <dbReference type="Google" id="ProtNLM"/>
    </source>
</evidence>
<dbReference type="Proteomes" id="UP000185192">
    <property type="component" value="Unassembled WGS sequence"/>
</dbReference>
<protein>
    <recommendedName>
        <fullName evidence="4">DUF305 domain-containing protein</fullName>
    </recommendedName>
</protein>
<sequence length="41" mass="4309">MSKRLTTSAIIATLMMASTAAFSAMQNNHVETASLMTMMGG</sequence>
<keyword evidence="1" id="KW-0732">Signal</keyword>
<accession>A0A1N6G841</accession>
<reference evidence="3" key="1">
    <citation type="submission" date="2016-11" db="EMBL/GenBank/DDBJ databases">
        <authorList>
            <person name="Varghese N."/>
            <person name="Submissions S."/>
        </authorList>
    </citation>
    <scope>NUCLEOTIDE SEQUENCE [LARGE SCALE GENOMIC DNA]</scope>
    <source>
        <strain evidence="3">DSM 22363</strain>
    </source>
</reference>
<evidence type="ECO:0000313" key="3">
    <source>
        <dbReference type="Proteomes" id="UP000185192"/>
    </source>
</evidence>
<evidence type="ECO:0000313" key="2">
    <source>
        <dbReference type="EMBL" id="SIO03678.1"/>
    </source>
</evidence>
<dbReference type="AlphaFoldDB" id="A0A1N6G841"/>
<evidence type="ECO:0000256" key="1">
    <source>
        <dbReference type="SAM" id="SignalP"/>
    </source>
</evidence>
<dbReference type="EMBL" id="FSQW01000002">
    <property type="protein sequence ID" value="SIO03678.1"/>
    <property type="molecule type" value="Genomic_DNA"/>
</dbReference>
<name>A0A1N6G841_9SPHN</name>